<dbReference type="Proteomes" id="UP000526233">
    <property type="component" value="Unassembled WGS sequence"/>
</dbReference>
<evidence type="ECO:0000313" key="2">
    <source>
        <dbReference type="Proteomes" id="UP000526233"/>
    </source>
</evidence>
<sequence>MNRYAGYIKQVPQGWWVMLRFSRDSHPKPLLNEGGAPQVFTCELEATRTVNRHLLAYFNGKYLREGEIASMEPTEREQVFGSDGAIYRKGRKIEVERKRAAA</sequence>
<dbReference type="AlphaFoldDB" id="A0A7Y3T3V1"/>
<comment type="caution">
    <text evidence="1">The sequence shown here is derived from an EMBL/GenBank/DDBJ whole genome shotgun (WGS) entry which is preliminary data.</text>
</comment>
<protein>
    <submittedName>
        <fullName evidence="1">Uncharacterized protein</fullName>
    </submittedName>
</protein>
<dbReference type="RefSeq" id="WP_171379870.1">
    <property type="nucleotide sequence ID" value="NZ_PKQI01000002.1"/>
</dbReference>
<accession>A0A7Y3T3V1</accession>
<proteinExistence type="predicted"/>
<evidence type="ECO:0000313" key="1">
    <source>
        <dbReference type="EMBL" id="NNV20553.1"/>
    </source>
</evidence>
<dbReference type="EMBL" id="PKQI01000002">
    <property type="protein sequence ID" value="NNV20553.1"/>
    <property type="molecule type" value="Genomic_DNA"/>
</dbReference>
<organism evidence="1 2">
    <name type="scientific">Brucella pseudogrignonensis</name>
    <dbReference type="NCBI Taxonomy" id="419475"/>
    <lineage>
        <taxon>Bacteria</taxon>
        <taxon>Pseudomonadati</taxon>
        <taxon>Pseudomonadota</taxon>
        <taxon>Alphaproteobacteria</taxon>
        <taxon>Hyphomicrobiales</taxon>
        <taxon>Brucellaceae</taxon>
        <taxon>Brucella/Ochrobactrum group</taxon>
        <taxon>Brucella</taxon>
    </lineage>
</organism>
<reference evidence="1 2" key="1">
    <citation type="submission" date="2018-11" db="EMBL/GenBank/DDBJ databases">
        <title>Genome sequencing and analysis.</title>
        <authorList>
            <person name="Huang Y.-T."/>
        </authorList>
    </citation>
    <scope>NUCLEOTIDE SEQUENCE [LARGE SCALE GENOMIC DNA]</scope>
    <source>
        <strain evidence="1 2">SHIN</strain>
    </source>
</reference>
<name>A0A7Y3T3V1_9HYPH</name>
<gene>
    <name evidence="1" type="ORF">EHE22_08960</name>
</gene>